<keyword evidence="3" id="KW-1185">Reference proteome</keyword>
<gene>
    <name evidence="2" type="ORF">CLUP02_15164</name>
</gene>
<dbReference type="GeneID" id="73349098"/>
<dbReference type="Proteomes" id="UP000830671">
    <property type="component" value="Chromosome 8"/>
</dbReference>
<proteinExistence type="predicted"/>
<organism evidence="2 3">
    <name type="scientific">Colletotrichum lupini</name>
    <dbReference type="NCBI Taxonomy" id="145971"/>
    <lineage>
        <taxon>Eukaryota</taxon>
        <taxon>Fungi</taxon>
        <taxon>Dikarya</taxon>
        <taxon>Ascomycota</taxon>
        <taxon>Pezizomycotina</taxon>
        <taxon>Sordariomycetes</taxon>
        <taxon>Hypocreomycetidae</taxon>
        <taxon>Glomerellales</taxon>
        <taxon>Glomerellaceae</taxon>
        <taxon>Colletotrichum</taxon>
        <taxon>Colletotrichum acutatum species complex</taxon>
    </lineage>
</organism>
<dbReference type="AlphaFoldDB" id="A0A9Q8WN12"/>
<name>A0A9Q8WN12_9PEZI</name>
<evidence type="ECO:0000313" key="2">
    <source>
        <dbReference type="EMBL" id="UQC89633.1"/>
    </source>
</evidence>
<evidence type="ECO:0000313" key="3">
    <source>
        <dbReference type="Proteomes" id="UP000830671"/>
    </source>
</evidence>
<dbReference type="EMBL" id="CP019480">
    <property type="protein sequence ID" value="UQC89633.1"/>
    <property type="molecule type" value="Genomic_DNA"/>
</dbReference>
<dbReference type="KEGG" id="clup:CLUP02_15164"/>
<dbReference type="RefSeq" id="XP_049151234.1">
    <property type="nucleotide sequence ID" value="XM_049294088.1"/>
</dbReference>
<feature type="region of interest" description="Disordered" evidence="1">
    <location>
        <begin position="1"/>
        <end position="45"/>
    </location>
</feature>
<protein>
    <submittedName>
        <fullName evidence="2">Uncharacterized protein</fullName>
    </submittedName>
</protein>
<accession>A0A9Q8WN12</accession>
<sequence>MSPAAEPAIENDRNGFRQGFTASAARRSMSSWRPKKSGRKMLGQNPATWCGKDSFEISLDEFDGSQ</sequence>
<evidence type="ECO:0000256" key="1">
    <source>
        <dbReference type="SAM" id="MobiDB-lite"/>
    </source>
</evidence>
<feature type="compositionally biased region" description="Low complexity" evidence="1">
    <location>
        <begin position="22"/>
        <end position="32"/>
    </location>
</feature>
<reference evidence="2" key="1">
    <citation type="journal article" date="2021" name="Mol. Plant Microbe Interact.">
        <title>Complete Genome Sequence of the Plant-Pathogenic Fungus Colletotrichum lupini.</title>
        <authorList>
            <person name="Baroncelli R."/>
            <person name="Pensec F."/>
            <person name="Da Lio D."/>
            <person name="Boufleur T."/>
            <person name="Vicente I."/>
            <person name="Sarrocco S."/>
            <person name="Picot A."/>
            <person name="Baraldi E."/>
            <person name="Sukno S."/>
            <person name="Thon M."/>
            <person name="Le Floch G."/>
        </authorList>
    </citation>
    <scope>NUCLEOTIDE SEQUENCE</scope>
    <source>
        <strain evidence="2">IMI 504893</strain>
    </source>
</reference>